<feature type="compositionally biased region" description="Basic residues" evidence="1">
    <location>
        <begin position="1"/>
        <end position="10"/>
    </location>
</feature>
<dbReference type="OrthoDB" id="4326688at2759"/>
<gene>
    <name evidence="2" type="ORF">PENSTE_c020G02195</name>
</gene>
<dbReference type="Proteomes" id="UP000191285">
    <property type="component" value="Unassembled WGS sequence"/>
</dbReference>
<accession>A0A1V6SV88</accession>
<feature type="compositionally biased region" description="Basic and acidic residues" evidence="1">
    <location>
        <begin position="16"/>
        <end position="30"/>
    </location>
</feature>
<dbReference type="EMBL" id="MLKD01000020">
    <property type="protein sequence ID" value="OQE17533.1"/>
    <property type="molecule type" value="Genomic_DNA"/>
</dbReference>
<sequence>MAGPSKRHAKSASPGERARKAKDIDQDDSRLFSQVPRARSTYQRWNKKGLGQIIDFDKVPKGWDWHDYDIHEDDLEANIKRCKERIEDGIMPQWWERKLERYEKDQAEVQKLKDSEPERLGFNELMRLKSLEAIKEALLRDGDDYDQMKNITAMMEKYRSFELSWWPGHVTYWANGVQLSDFEEFTWERFRELSDKHFDRTKNKNDSSPGKGYGGIWVEGGNKPEPGYELVHWIRNQISGPSDGSYGRHHQFVLGFRVPGSNNDTQLTFLDDTGASRTKIFTDDLEEIVQTSSQRARFLRHDEIMDTHGQMCVRPTLELECCLIEGAEPHHELTPWTPTEVSCDTAARAPGQPRLGGPFLREMVYTATAPSGFSRLYISRTKTALTAHPFPSLDITQSTMPISAEPHPGAMPHYQWRNFLRTSNRVPPGA</sequence>
<comment type="caution">
    <text evidence="2">The sequence shown here is derived from an EMBL/GenBank/DDBJ whole genome shotgun (WGS) entry which is preliminary data.</text>
</comment>
<reference evidence="3" key="1">
    <citation type="journal article" date="2017" name="Nat. Microbiol.">
        <title>Global analysis of biosynthetic gene clusters reveals vast potential of secondary metabolite production in Penicillium species.</title>
        <authorList>
            <person name="Nielsen J.C."/>
            <person name="Grijseels S."/>
            <person name="Prigent S."/>
            <person name="Ji B."/>
            <person name="Dainat J."/>
            <person name="Nielsen K.F."/>
            <person name="Frisvad J.C."/>
            <person name="Workman M."/>
            <person name="Nielsen J."/>
        </authorList>
    </citation>
    <scope>NUCLEOTIDE SEQUENCE [LARGE SCALE GENOMIC DNA]</scope>
    <source>
        <strain evidence="3">IBT 24891</strain>
    </source>
</reference>
<protein>
    <submittedName>
        <fullName evidence="2">Uncharacterized protein</fullName>
    </submittedName>
</protein>
<name>A0A1V6SV88_9EURO</name>
<evidence type="ECO:0000256" key="1">
    <source>
        <dbReference type="SAM" id="MobiDB-lite"/>
    </source>
</evidence>
<evidence type="ECO:0000313" key="2">
    <source>
        <dbReference type="EMBL" id="OQE17533.1"/>
    </source>
</evidence>
<evidence type="ECO:0000313" key="3">
    <source>
        <dbReference type="Proteomes" id="UP000191285"/>
    </source>
</evidence>
<organism evidence="2 3">
    <name type="scientific">Penicillium steckii</name>
    <dbReference type="NCBI Taxonomy" id="303698"/>
    <lineage>
        <taxon>Eukaryota</taxon>
        <taxon>Fungi</taxon>
        <taxon>Dikarya</taxon>
        <taxon>Ascomycota</taxon>
        <taxon>Pezizomycotina</taxon>
        <taxon>Eurotiomycetes</taxon>
        <taxon>Eurotiomycetidae</taxon>
        <taxon>Eurotiales</taxon>
        <taxon>Aspergillaceae</taxon>
        <taxon>Penicillium</taxon>
    </lineage>
</organism>
<proteinExistence type="predicted"/>
<dbReference type="AlphaFoldDB" id="A0A1V6SV88"/>
<feature type="region of interest" description="Disordered" evidence="1">
    <location>
        <begin position="1"/>
        <end position="30"/>
    </location>
</feature>
<keyword evidence="3" id="KW-1185">Reference proteome</keyword>